<dbReference type="PANTHER" id="PTHR46797">
    <property type="entry name" value="HTH-TYPE TRANSCRIPTIONAL REGULATOR"/>
    <property type="match status" value="1"/>
</dbReference>
<evidence type="ECO:0000313" key="6">
    <source>
        <dbReference type="Proteomes" id="UP001139263"/>
    </source>
</evidence>
<organism evidence="5 6">
    <name type="scientific">Sulfoacidibacillus ferrooxidans</name>
    <dbReference type="NCBI Taxonomy" id="2005001"/>
    <lineage>
        <taxon>Bacteria</taxon>
        <taxon>Bacillati</taxon>
        <taxon>Bacillota</taxon>
        <taxon>Bacilli</taxon>
        <taxon>Bacillales</taxon>
        <taxon>Alicyclobacillaceae</taxon>
        <taxon>Sulfoacidibacillus</taxon>
    </lineage>
</organism>
<feature type="repeat" description="TPR" evidence="2">
    <location>
        <begin position="145"/>
        <end position="178"/>
    </location>
</feature>
<dbReference type="Pfam" id="PF13181">
    <property type="entry name" value="TPR_8"/>
    <property type="match status" value="1"/>
</dbReference>
<dbReference type="InterPro" id="IPR010982">
    <property type="entry name" value="Lambda_DNA-bd_dom_sf"/>
</dbReference>
<dbReference type="InterPro" id="IPR019734">
    <property type="entry name" value="TPR_rpt"/>
</dbReference>
<feature type="domain" description="HTH cro/C1-type" evidence="4">
    <location>
        <begin position="7"/>
        <end position="60"/>
    </location>
</feature>
<comment type="caution">
    <text evidence="5">The sequence shown here is derived from an EMBL/GenBank/DDBJ whole genome shotgun (WGS) entry which is preliminary data.</text>
</comment>
<dbReference type="SMART" id="SM00028">
    <property type="entry name" value="TPR"/>
    <property type="match status" value="3"/>
</dbReference>
<protein>
    <recommendedName>
        <fullName evidence="4">HTH cro/C1-type domain-containing protein</fullName>
    </recommendedName>
</protein>
<dbReference type="PANTHER" id="PTHR46797:SF1">
    <property type="entry name" value="METHYLPHOSPHONATE SYNTHASE"/>
    <property type="match status" value="1"/>
</dbReference>
<name>A0A9X2AET8_9BACL</name>
<keyword evidence="3" id="KW-0175">Coiled coil</keyword>
<evidence type="ECO:0000313" key="5">
    <source>
        <dbReference type="EMBL" id="MCI0183687.1"/>
    </source>
</evidence>
<proteinExistence type="predicted"/>
<accession>A0A9X2AET8</accession>
<dbReference type="PROSITE" id="PS50005">
    <property type="entry name" value="TPR"/>
    <property type="match status" value="1"/>
</dbReference>
<dbReference type="Proteomes" id="UP001139263">
    <property type="component" value="Unassembled WGS sequence"/>
</dbReference>
<dbReference type="AlphaFoldDB" id="A0A9X2AET8"/>
<evidence type="ECO:0000259" key="4">
    <source>
        <dbReference type="PROSITE" id="PS50943"/>
    </source>
</evidence>
<dbReference type="InterPro" id="IPR011990">
    <property type="entry name" value="TPR-like_helical_dom_sf"/>
</dbReference>
<keyword evidence="2" id="KW-0802">TPR repeat</keyword>
<keyword evidence="6" id="KW-1185">Reference proteome</keyword>
<feature type="coiled-coil region" evidence="3">
    <location>
        <begin position="195"/>
        <end position="222"/>
    </location>
</feature>
<dbReference type="GO" id="GO:0003677">
    <property type="term" value="F:DNA binding"/>
    <property type="evidence" value="ECO:0007669"/>
    <property type="project" value="UniProtKB-KW"/>
</dbReference>
<dbReference type="SUPFAM" id="SSF47413">
    <property type="entry name" value="lambda repressor-like DNA-binding domains"/>
    <property type="match status" value="1"/>
</dbReference>
<dbReference type="Gene3D" id="1.10.260.40">
    <property type="entry name" value="lambda repressor-like DNA-binding domains"/>
    <property type="match status" value="1"/>
</dbReference>
<dbReference type="CDD" id="cd00093">
    <property type="entry name" value="HTH_XRE"/>
    <property type="match status" value="1"/>
</dbReference>
<dbReference type="Pfam" id="PF01381">
    <property type="entry name" value="HTH_3"/>
    <property type="match status" value="1"/>
</dbReference>
<dbReference type="GO" id="GO:0005829">
    <property type="term" value="C:cytosol"/>
    <property type="evidence" value="ECO:0007669"/>
    <property type="project" value="TreeGrafter"/>
</dbReference>
<reference evidence="5" key="1">
    <citation type="submission" date="2022-03" db="EMBL/GenBank/DDBJ databases">
        <title>Draft Genome Sequence of Firmicute Strain S0AB, a Heterotrophic Iron/Sulfur-Oxidizing Extreme Acidophile.</title>
        <authorList>
            <person name="Vergara E."/>
            <person name="Pakostova E."/>
            <person name="Johnson D.B."/>
            <person name="Holmes D.S."/>
        </authorList>
    </citation>
    <scope>NUCLEOTIDE SEQUENCE</scope>
    <source>
        <strain evidence="5">S0AB</strain>
    </source>
</reference>
<dbReference type="InterPro" id="IPR001387">
    <property type="entry name" value="Cro/C1-type_HTH"/>
</dbReference>
<dbReference type="SMART" id="SM00530">
    <property type="entry name" value="HTH_XRE"/>
    <property type="match status" value="1"/>
</dbReference>
<keyword evidence="1" id="KW-0238">DNA-binding</keyword>
<dbReference type="GO" id="GO:0003700">
    <property type="term" value="F:DNA-binding transcription factor activity"/>
    <property type="evidence" value="ECO:0007669"/>
    <property type="project" value="TreeGrafter"/>
</dbReference>
<evidence type="ECO:0000256" key="1">
    <source>
        <dbReference type="ARBA" id="ARBA00023125"/>
    </source>
</evidence>
<evidence type="ECO:0000256" key="3">
    <source>
        <dbReference type="SAM" id="Coils"/>
    </source>
</evidence>
<dbReference type="RefSeq" id="WP_241714288.1">
    <property type="nucleotide sequence ID" value="NZ_JALBUF010000006.1"/>
</dbReference>
<dbReference type="SUPFAM" id="SSF48452">
    <property type="entry name" value="TPR-like"/>
    <property type="match status" value="2"/>
</dbReference>
<dbReference type="Gene3D" id="1.25.40.10">
    <property type="entry name" value="Tetratricopeptide repeat domain"/>
    <property type="match status" value="1"/>
</dbReference>
<sequence>MSVGERVRTLRKLKGMSQAELAGDLFNRSYISMIESGATIPPVETLQLLATKLEVNLDDLLDPPASPKASREPYHKLLQAKRCKSIPLALESWQKSIEYSLSNVAVDAAMYISQQEGYTEQIHNILFTTYSLLSRIPIAENQAWFDFMFQLGNSYFNQKSFTEAKQIYESIIQTNPPQQVERRARINLASALIRLTLYEIAIMNYEQTIELLKLESDNASEQLLGMCYHGLGSCQLLLRQLDLAYNSTQRAQEKYARVDQDRWHAANQNLGLILVEQKRYNHAKQKLLFSKSYYVQKGLFAKAANVVDDLVKIAILENDLELATTYNTEGLSYLEEHTYDPVLMVRLLLHKCQILKLQQNDSYRDLYTAVKALARAIQFDLRDNALETDQEGLEA</sequence>
<gene>
    <name evidence="5" type="ORF">MM817_01978</name>
</gene>
<dbReference type="InterPro" id="IPR050807">
    <property type="entry name" value="TransReg_Diox_bact_type"/>
</dbReference>
<dbReference type="EMBL" id="JALBUF010000006">
    <property type="protein sequence ID" value="MCI0183687.1"/>
    <property type="molecule type" value="Genomic_DNA"/>
</dbReference>
<evidence type="ECO:0000256" key="2">
    <source>
        <dbReference type="PROSITE-ProRule" id="PRU00339"/>
    </source>
</evidence>
<dbReference type="PROSITE" id="PS50943">
    <property type="entry name" value="HTH_CROC1"/>
    <property type="match status" value="1"/>
</dbReference>